<dbReference type="SUPFAM" id="SSF56801">
    <property type="entry name" value="Acetyl-CoA synthetase-like"/>
    <property type="match status" value="1"/>
</dbReference>
<dbReference type="EMBL" id="CP033897">
    <property type="protein sequence ID" value="AZA12115.1"/>
    <property type="molecule type" value="Genomic_DNA"/>
</dbReference>
<dbReference type="AlphaFoldDB" id="A0A3G6J236"/>
<feature type="domain" description="AMP-dependent synthetase/ligase" evidence="1">
    <location>
        <begin position="50"/>
        <end position="395"/>
    </location>
</feature>
<gene>
    <name evidence="2" type="primary">dhbE1</name>
    <name evidence="2" type="ORF">CGERO_09120</name>
</gene>
<evidence type="ECO:0000313" key="3">
    <source>
        <dbReference type="Proteomes" id="UP000271587"/>
    </source>
</evidence>
<dbReference type="PANTHER" id="PTHR43767">
    <property type="entry name" value="LONG-CHAIN-FATTY-ACID--COA LIGASE"/>
    <property type="match status" value="1"/>
</dbReference>
<evidence type="ECO:0000259" key="1">
    <source>
        <dbReference type="Pfam" id="PF00501"/>
    </source>
</evidence>
<protein>
    <submittedName>
        <fullName evidence="2">2,3-dihydroxybenzoate-AMP ligase</fullName>
        <ecNumber evidence="2">6.3.2.-</ecNumber>
    </submittedName>
</protein>
<organism evidence="2 3">
    <name type="scientific">Corynebacterium gerontici</name>
    <dbReference type="NCBI Taxonomy" id="2079234"/>
    <lineage>
        <taxon>Bacteria</taxon>
        <taxon>Bacillati</taxon>
        <taxon>Actinomycetota</taxon>
        <taxon>Actinomycetes</taxon>
        <taxon>Mycobacteriales</taxon>
        <taxon>Corynebacteriaceae</taxon>
        <taxon>Corynebacterium</taxon>
    </lineage>
</organism>
<accession>A0A3G6J236</accession>
<dbReference type="InterPro" id="IPR000873">
    <property type="entry name" value="AMP-dep_synth/lig_dom"/>
</dbReference>
<name>A0A3G6J236_9CORY</name>
<reference evidence="2 3" key="1">
    <citation type="submission" date="2018-11" db="EMBL/GenBank/DDBJ databases">
        <authorList>
            <person name="Kleinhagauer T."/>
            <person name="Glaeser S.P."/>
            <person name="Spergser J."/>
            <person name="Ruckert C."/>
            <person name="Kaempfer P."/>
            <person name="Busse H.-J."/>
        </authorList>
    </citation>
    <scope>NUCLEOTIDE SEQUENCE [LARGE SCALE GENOMIC DNA]</scope>
    <source>
        <strain evidence="2 3">W8</strain>
    </source>
</reference>
<dbReference type="EC" id="6.3.2.-" evidence="2"/>
<keyword evidence="2" id="KW-0436">Ligase</keyword>
<keyword evidence="3" id="KW-1185">Reference proteome</keyword>
<dbReference type="GO" id="GO:0016874">
    <property type="term" value="F:ligase activity"/>
    <property type="evidence" value="ECO:0007669"/>
    <property type="project" value="UniProtKB-KW"/>
</dbReference>
<dbReference type="PANTHER" id="PTHR43767:SF10">
    <property type="entry name" value="SURFACTIN SYNTHASE SUBUNIT 1"/>
    <property type="match status" value="1"/>
</dbReference>
<sequence>MSQPHAQYPKKIPQVQIPAPGSLYPSAFEIAYREAGYWTEETFSQLAENLAARFGDAEALVGQDCTGNAVRLSYRDLFLASNQRAETLLEAGIRESDRVVVQLPNIVEYLIDVLALFRIGALPVFALIAHRRSEIEHFINASGARAFITTTAHAGYNHSELALKLSQDYPELVTLIHDGSFNAEEHQIDVPASSVAANAVAFLQVSGGTTGLPKLIPRTHADYLYSVRASANICALDRRTRFLVALPASHNFTMSSPGILGVLHAGGTVVFTLDPSPTAVADVIEAEGITMTAAVPPLAMTWMNIIPLLQKDISSLEVLQVGGAKFPPEAARRVSETLGCKLQQVFGMAEGLVNYTRLDDEENRVIHTQGRPISPDDEILVVDDAGAEYPQESAGIC</sequence>
<dbReference type="Pfam" id="PF00501">
    <property type="entry name" value="AMP-binding"/>
    <property type="match status" value="1"/>
</dbReference>
<proteinExistence type="predicted"/>
<dbReference type="InterPro" id="IPR050237">
    <property type="entry name" value="ATP-dep_AMP-bd_enzyme"/>
</dbReference>
<dbReference type="Proteomes" id="UP000271587">
    <property type="component" value="Chromosome"/>
</dbReference>
<evidence type="ECO:0000313" key="2">
    <source>
        <dbReference type="EMBL" id="AZA12115.1"/>
    </source>
</evidence>
<dbReference type="KEGG" id="cgk:CGERO_09120"/>
<dbReference type="Gene3D" id="3.40.50.980">
    <property type="match status" value="2"/>
</dbReference>